<sequence length="152" mass="16931">CEGGGPRNLATRRFQHSTQQALVKGFPLDTTQSSNSSLPRGSILPHKELQPLLTCTYGCVSCNLIKWTSARTLPSSLSLSRSLLVMRIYYLLLLLPLLFLMPVPGNGGIINTLQRYYCRIRSGRCALLSCLPKEEQIGRCSSTGRKCCRRKK</sequence>
<dbReference type="InterPro" id="IPR001855">
    <property type="entry name" value="Defensin_beta-like"/>
</dbReference>
<keyword evidence="2" id="KW-0964">Secreted</keyword>
<dbReference type="FunFam" id="3.10.360.10:FF:000001">
    <property type="entry name" value="Beta-defensin 1"/>
    <property type="match status" value="1"/>
</dbReference>
<evidence type="ECO:0000256" key="3">
    <source>
        <dbReference type="ARBA" id="ARBA00022529"/>
    </source>
</evidence>
<keyword evidence="8" id="KW-0472">Membrane</keyword>
<dbReference type="Pfam" id="PF00711">
    <property type="entry name" value="Defensin_beta"/>
    <property type="match status" value="1"/>
</dbReference>
<evidence type="ECO:0000256" key="2">
    <source>
        <dbReference type="ARBA" id="ARBA00022525"/>
    </source>
</evidence>
<keyword evidence="8" id="KW-1133">Transmembrane helix</keyword>
<accession>A0A8P0PMV9</accession>
<dbReference type="GO" id="GO:0042742">
    <property type="term" value="P:defense response to bacterium"/>
    <property type="evidence" value="ECO:0007669"/>
    <property type="project" value="UniProtKB-KW"/>
</dbReference>
<gene>
    <name evidence="10" type="primary">CBD103</name>
</gene>
<evidence type="ECO:0000256" key="1">
    <source>
        <dbReference type="ARBA" id="ARBA00004613"/>
    </source>
</evidence>
<organism evidence="10 11">
    <name type="scientific">Canis lupus familiaris</name>
    <name type="common">Dog</name>
    <name type="synonym">Canis familiaris</name>
    <dbReference type="NCBI Taxonomy" id="9615"/>
    <lineage>
        <taxon>Eukaryota</taxon>
        <taxon>Metazoa</taxon>
        <taxon>Chordata</taxon>
        <taxon>Craniata</taxon>
        <taxon>Vertebrata</taxon>
        <taxon>Euteleostomi</taxon>
        <taxon>Mammalia</taxon>
        <taxon>Eutheria</taxon>
        <taxon>Laurasiatheria</taxon>
        <taxon>Carnivora</taxon>
        <taxon>Caniformia</taxon>
        <taxon>Canidae</taxon>
        <taxon>Canis</taxon>
    </lineage>
</organism>
<keyword evidence="6" id="KW-0044">Antibiotic</keyword>
<keyword evidence="7" id="KW-1015">Disulfide bond</keyword>
<evidence type="ECO:0000313" key="11">
    <source>
        <dbReference type="Proteomes" id="UP000002254"/>
    </source>
</evidence>
<evidence type="ECO:0000256" key="4">
    <source>
        <dbReference type="ARBA" id="ARBA00022729"/>
    </source>
</evidence>
<proteinExistence type="predicted"/>
<evidence type="ECO:0000313" key="10">
    <source>
        <dbReference type="Ensembl" id="ENSCAFP00000072363.1"/>
    </source>
</evidence>
<feature type="domain" description="Beta-defensin-like" evidence="9">
    <location>
        <begin position="114"/>
        <end position="149"/>
    </location>
</feature>
<dbReference type="PANTHER" id="PTHR20515:SF0">
    <property type="entry name" value="BETA-DEFENSIN 103"/>
    <property type="match status" value="1"/>
</dbReference>
<evidence type="ECO:0000256" key="7">
    <source>
        <dbReference type="ARBA" id="ARBA00023157"/>
    </source>
</evidence>
<dbReference type="Gene3D" id="3.10.360.10">
    <property type="entry name" value="Antimicrobial Peptide, Beta-defensin 2, Chain A"/>
    <property type="match status" value="1"/>
</dbReference>
<dbReference type="AlphaFoldDB" id="A0A8P0PMV9"/>
<keyword evidence="3" id="KW-0929">Antimicrobial</keyword>
<dbReference type="SUPFAM" id="SSF57392">
    <property type="entry name" value="Defensin-like"/>
    <property type="match status" value="1"/>
</dbReference>
<evidence type="ECO:0000256" key="8">
    <source>
        <dbReference type="SAM" id="Phobius"/>
    </source>
</evidence>
<keyword evidence="5" id="KW-0211">Defensin</keyword>
<dbReference type="GO" id="GO:0005576">
    <property type="term" value="C:extracellular region"/>
    <property type="evidence" value="ECO:0007669"/>
    <property type="project" value="UniProtKB-SubCell"/>
</dbReference>
<reference evidence="10 11" key="1">
    <citation type="journal article" date="2005" name="Nature">
        <title>Genome sequence, comparative analysis and haplotype structure of the domestic dog.</title>
        <authorList>
            <consortium name="Broad Sequencing Platform"/>
            <person name="Lindblad-Toh K."/>
            <person name="Wade C.M."/>
            <person name="Mikkelsen T.S."/>
            <person name="Karlsson E.K."/>
            <person name="Jaffe D.B."/>
            <person name="Kamal M."/>
            <person name="Clamp M."/>
            <person name="Chang J.L."/>
            <person name="Kulbokas E.J. III"/>
            <person name="Zody M.C."/>
            <person name="Mauceli E."/>
            <person name="Xie X."/>
            <person name="Breen M."/>
            <person name="Wayne R.K."/>
            <person name="Ostrander E.A."/>
            <person name="Ponting C.P."/>
            <person name="Galibert F."/>
            <person name="Smith D.R."/>
            <person name="DeJong P.J."/>
            <person name="Kirkness E."/>
            <person name="Alvarez P."/>
            <person name="Biagi T."/>
            <person name="Brockman W."/>
            <person name="Butler J."/>
            <person name="Chin C.W."/>
            <person name="Cook A."/>
            <person name="Cuff J."/>
            <person name="Daly M.J."/>
            <person name="DeCaprio D."/>
            <person name="Gnerre S."/>
            <person name="Grabherr M."/>
            <person name="Kellis M."/>
            <person name="Kleber M."/>
            <person name="Bardeleben C."/>
            <person name="Goodstadt L."/>
            <person name="Heger A."/>
            <person name="Hitte C."/>
            <person name="Kim L."/>
            <person name="Koepfli K.P."/>
            <person name="Parker H.G."/>
            <person name="Pollinger J.P."/>
            <person name="Searle S.M."/>
            <person name="Sutter N.B."/>
            <person name="Thomas R."/>
            <person name="Webber C."/>
            <person name="Baldwin J."/>
            <person name="Abebe A."/>
            <person name="Abouelleil A."/>
            <person name="Aftuck L."/>
            <person name="Ait-Zahra M."/>
            <person name="Aldredge T."/>
            <person name="Allen N."/>
            <person name="An P."/>
            <person name="Anderson S."/>
            <person name="Antoine C."/>
            <person name="Arachchi H."/>
            <person name="Aslam A."/>
            <person name="Ayotte L."/>
            <person name="Bachantsang P."/>
            <person name="Barry A."/>
            <person name="Bayul T."/>
            <person name="Benamara M."/>
            <person name="Berlin A."/>
            <person name="Bessette D."/>
            <person name="Blitshteyn B."/>
            <person name="Bloom T."/>
            <person name="Blye J."/>
            <person name="Boguslavskiy L."/>
            <person name="Bonnet C."/>
            <person name="Boukhgalter B."/>
            <person name="Brown A."/>
            <person name="Cahill P."/>
            <person name="Calixte N."/>
            <person name="Camarata J."/>
            <person name="Cheshatsang Y."/>
            <person name="Chu J."/>
            <person name="Citroen M."/>
            <person name="Collymore A."/>
            <person name="Cooke P."/>
            <person name="Dawoe T."/>
            <person name="Daza R."/>
            <person name="Decktor K."/>
            <person name="DeGray S."/>
            <person name="Dhargay N."/>
            <person name="Dooley K."/>
            <person name="Dooley K."/>
            <person name="Dorje P."/>
            <person name="Dorjee K."/>
            <person name="Dorris L."/>
            <person name="Duffey N."/>
            <person name="Dupes A."/>
            <person name="Egbiremolen O."/>
            <person name="Elong R."/>
            <person name="Falk J."/>
            <person name="Farina A."/>
            <person name="Faro S."/>
            <person name="Ferguson D."/>
            <person name="Ferreira P."/>
            <person name="Fisher S."/>
            <person name="FitzGerald M."/>
            <person name="Foley K."/>
            <person name="Foley C."/>
            <person name="Franke A."/>
            <person name="Friedrich D."/>
            <person name="Gage D."/>
            <person name="Garber M."/>
            <person name="Gearin G."/>
            <person name="Giannoukos G."/>
            <person name="Goode T."/>
            <person name="Goyette A."/>
            <person name="Graham J."/>
            <person name="Grandbois E."/>
            <person name="Gyaltsen K."/>
            <person name="Hafez N."/>
            <person name="Hagopian D."/>
            <person name="Hagos B."/>
            <person name="Hall J."/>
            <person name="Healy C."/>
            <person name="Hegarty R."/>
            <person name="Honan T."/>
            <person name="Horn A."/>
            <person name="Houde N."/>
            <person name="Hughes L."/>
            <person name="Hunnicutt L."/>
            <person name="Husby M."/>
            <person name="Jester B."/>
            <person name="Jones C."/>
            <person name="Kamat A."/>
            <person name="Kanga B."/>
            <person name="Kells C."/>
            <person name="Khazanovich D."/>
            <person name="Kieu A.C."/>
            <person name="Kisner P."/>
            <person name="Kumar M."/>
            <person name="Lance K."/>
            <person name="Landers T."/>
            <person name="Lara M."/>
            <person name="Lee W."/>
            <person name="Leger J.P."/>
            <person name="Lennon N."/>
            <person name="Leuper L."/>
            <person name="LeVine S."/>
            <person name="Liu J."/>
            <person name="Liu X."/>
            <person name="Lokyitsang Y."/>
            <person name="Lokyitsang T."/>
            <person name="Lui A."/>
            <person name="Macdonald J."/>
            <person name="Major J."/>
            <person name="Marabella R."/>
            <person name="Maru K."/>
            <person name="Matthews C."/>
            <person name="McDonough S."/>
            <person name="Mehta T."/>
            <person name="Meldrim J."/>
            <person name="Melnikov A."/>
            <person name="Meneus L."/>
            <person name="Mihalev A."/>
            <person name="Mihova T."/>
            <person name="Miller K."/>
            <person name="Mittelman R."/>
            <person name="Mlenga V."/>
            <person name="Mulrain L."/>
            <person name="Munson G."/>
            <person name="Navidi A."/>
            <person name="Naylor J."/>
            <person name="Nguyen T."/>
            <person name="Nguyen N."/>
            <person name="Nguyen C."/>
            <person name="Nguyen T."/>
            <person name="Nicol R."/>
            <person name="Norbu N."/>
            <person name="Norbu C."/>
            <person name="Novod N."/>
            <person name="Nyima T."/>
            <person name="Olandt P."/>
            <person name="O'Neill B."/>
            <person name="O'Neill K."/>
            <person name="Osman S."/>
            <person name="Oyono L."/>
            <person name="Patti C."/>
            <person name="Perrin D."/>
            <person name="Phunkhang P."/>
            <person name="Pierre F."/>
            <person name="Priest M."/>
            <person name="Rachupka A."/>
            <person name="Raghuraman S."/>
            <person name="Rameau R."/>
            <person name="Ray V."/>
            <person name="Raymond C."/>
            <person name="Rege F."/>
            <person name="Rise C."/>
            <person name="Rogers J."/>
            <person name="Rogov P."/>
            <person name="Sahalie J."/>
            <person name="Settipalli S."/>
            <person name="Sharpe T."/>
            <person name="Shea T."/>
            <person name="Sheehan M."/>
            <person name="Sherpa N."/>
            <person name="Shi J."/>
            <person name="Shih D."/>
            <person name="Sloan J."/>
            <person name="Smith C."/>
            <person name="Sparrow T."/>
            <person name="Stalker J."/>
            <person name="Stange-Thomann N."/>
            <person name="Stavropoulos S."/>
            <person name="Stone C."/>
            <person name="Stone S."/>
            <person name="Sykes S."/>
            <person name="Tchuinga P."/>
            <person name="Tenzing P."/>
            <person name="Tesfaye S."/>
            <person name="Thoulutsang D."/>
            <person name="Thoulutsang Y."/>
            <person name="Topham K."/>
            <person name="Topping I."/>
            <person name="Tsamla T."/>
            <person name="Vassiliev H."/>
            <person name="Venkataraman V."/>
            <person name="Vo A."/>
            <person name="Wangchuk T."/>
            <person name="Wangdi T."/>
            <person name="Weiand M."/>
            <person name="Wilkinson J."/>
            <person name="Wilson A."/>
            <person name="Yadav S."/>
            <person name="Yang S."/>
            <person name="Yang X."/>
            <person name="Young G."/>
            <person name="Yu Q."/>
            <person name="Zainoun J."/>
            <person name="Zembek L."/>
            <person name="Zimmer A."/>
            <person name="Lander E.S."/>
        </authorList>
    </citation>
    <scope>NUCLEOTIDE SEQUENCE [LARGE SCALE GENOMIC DNA]</scope>
    <source>
        <strain evidence="10">Boxer</strain>
    </source>
</reference>
<reference evidence="10" key="2">
    <citation type="submission" date="2025-08" db="UniProtKB">
        <authorList>
            <consortium name="Ensembl"/>
        </authorList>
    </citation>
    <scope>IDENTIFICATION</scope>
</reference>
<feature type="transmembrane region" description="Helical" evidence="8">
    <location>
        <begin position="88"/>
        <end position="113"/>
    </location>
</feature>
<dbReference type="PANTHER" id="PTHR20515">
    <property type="entry name" value="BETA-DEFENSIN"/>
    <property type="match status" value="1"/>
</dbReference>
<dbReference type="Proteomes" id="UP000002254">
    <property type="component" value="Chromosome 16"/>
</dbReference>
<dbReference type="FunCoup" id="A0A8P0PMV9">
    <property type="interactions" value="4"/>
</dbReference>
<evidence type="ECO:0000256" key="5">
    <source>
        <dbReference type="ARBA" id="ARBA00022940"/>
    </source>
</evidence>
<comment type="subcellular location">
    <subcellularLocation>
        <location evidence="1">Secreted</location>
    </subcellularLocation>
</comment>
<evidence type="ECO:0000259" key="9">
    <source>
        <dbReference type="Pfam" id="PF00711"/>
    </source>
</evidence>
<keyword evidence="4" id="KW-0732">Signal</keyword>
<name>A0A8P0PMV9_CANLF</name>
<keyword evidence="8" id="KW-0812">Transmembrane</keyword>
<evidence type="ECO:0000256" key="6">
    <source>
        <dbReference type="ARBA" id="ARBA00023022"/>
    </source>
</evidence>
<protein>
    <submittedName>
        <fullName evidence="10">Beta-defensin 103</fullName>
    </submittedName>
</protein>
<dbReference type="Ensembl" id="ENSCAFT00000096415.1">
    <property type="protein sequence ID" value="ENSCAFP00000072363.1"/>
    <property type="gene ID" value="ENSCAFG00000032247.3"/>
</dbReference>